<dbReference type="AlphaFoldDB" id="F3KNA2"/>
<organism evidence="1">
    <name type="scientific">Candidatus Nitrosarchaeum limnium SFB1</name>
    <dbReference type="NCBI Taxonomy" id="886738"/>
    <lineage>
        <taxon>Archaea</taxon>
        <taxon>Nitrososphaerota</taxon>
        <taxon>Nitrososphaeria</taxon>
        <taxon>Nitrosopumilales</taxon>
        <taxon>Nitrosopumilaceae</taxon>
        <taxon>Nitrosarchaeum</taxon>
    </lineage>
</organism>
<dbReference type="STRING" id="886738.Nlim_1883"/>
<accession>F3KNA2</accession>
<reference evidence="1" key="1">
    <citation type="journal article" date="2011" name="PLoS ONE">
        <title>Genome of a low-salinity ammonia-oxidizing archaeon determined by single-cell and metagenomic analysis.</title>
        <authorList>
            <person name="Blainey P.C."/>
            <person name="Mosier A.C."/>
            <person name="Potanina A."/>
            <person name="Francis C.A."/>
            <person name="Quake S.R."/>
        </authorList>
    </citation>
    <scope>NUCLEOTIDE SEQUENCE [LARGE SCALE GENOMIC DNA]</scope>
    <source>
        <strain evidence="1">SFB1</strain>
    </source>
</reference>
<protein>
    <submittedName>
        <fullName evidence="1">Uncharacterized protein</fullName>
    </submittedName>
</protein>
<proteinExistence type="predicted"/>
<dbReference type="HOGENOM" id="CLU_2985498_0_0_2"/>
<name>F3KNA2_9ARCH</name>
<gene>
    <name evidence="1" type="ORF">Nlim_1883</name>
</gene>
<evidence type="ECO:0000313" key="1">
    <source>
        <dbReference type="EMBL" id="EGG41077.1"/>
    </source>
</evidence>
<dbReference type="EMBL" id="AEGP01000066">
    <property type="protein sequence ID" value="EGG41077.1"/>
    <property type="molecule type" value="Genomic_DNA"/>
</dbReference>
<comment type="caution">
    <text evidence="1">The sequence shown here is derived from an EMBL/GenBank/DDBJ whole genome shotgun (WGS) entry which is preliminary data.</text>
</comment>
<dbReference type="Proteomes" id="UP000004348">
    <property type="component" value="Chromosome"/>
</dbReference>
<sequence>MNDLNLQKQISIVDADGKVISQKSLQSIIIEYILKKVVPAYRHIQQTHLRVNSRHMD</sequence>